<reference evidence="3 4" key="1">
    <citation type="submission" date="2015-11" db="EMBL/GenBank/DDBJ databases">
        <title>Genomic analysis of 38 Legionella species identifies large and diverse effector repertoires.</title>
        <authorList>
            <person name="Burstein D."/>
            <person name="Amaro F."/>
            <person name="Zusman T."/>
            <person name="Lifshitz Z."/>
            <person name="Cohen O."/>
            <person name="Gilbert J.A."/>
            <person name="Pupko T."/>
            <person name="Shuman H.A."/>
            <person name="Segal G."/>
        </authorList>
    </citation>
    <scope>NUCLEOTIDE SEQUENCE [LARGE SCALE GENOMIC DNA]</scope>
    <source>
        <strain evidence="3 4">ATCC 49655</strain>
    </source>
</reference>
<keyword evidence="2" id="KW-0472">Membrane</keyword>
<gene>
    <name evidence="3" type="ORF">Lsha_2676</name>
</gene>
<dbReference type="Gene3D" id="3.30.2430.10">
    <property type="entry name" value="phosphothreonine lyase"/>
    <property type="match status" value="1"/>
</dbReference>
<dbReference type="Proteomes" id="UP000054600">
    <property type="component" value="Unassembled WGS sequence"/>
</dbReference>
<dbReference type="OrthoDB" id="5643032at2"/>
<name>A0A0W0YL21_9GAMM</name>
<dbReference type="eggNOG" id="ENOG5031EIN">
    <property type="taxonomic scope" value="Bacteria"/>
</dbReference>
<feature type="transmembrane region" description="Helical" evidence="2">
    <location>
        <begin position="492"/>
        <end position="513"/>
    </location>
</feature>
<dbReference type="InterPro" id="IPR038498">
    <property type="entry name" value="OspF/SpvC_sf"/>
</dbReference>
<sequence length="626" mass="70380">MGAVEKPVEHLNKMAFAYLNQIYPDTIKVEVNDYTAYFGGVKRPWSNLNEIKVNGASQATKRITDSDVFAVFQSRHSLSSDYQESHWKIHLSIDPRDLGKAWDIVYPLLLANNVPIFKTTRTSVAQRMLHEVNALDEEQLQALHLSAYDKELAIQDMVRVFNGMQITIYIEEGKEAQYNALLQEMEPLLYQAGIRPGIIDKSDRSLGLYSSIRHVGESYTSHEKVTGYKAVRIADEFKAIKLDWPEIQIDWSNFDYAKHISKATLTLQQVVDAQKKYEMAIINRREFIQACEVAAEYFTRWHKLLHKTDQPADLSEKSQQLFNTFKKWIDDGNDLVPTIKKQKTRKIKEAEDILDLSVGHEKKSLKFHYPLARNNAHRNLRTLLPQGMEAVSQKPHDKVSNPAEILARLDERRKKEFAVLKSKSLAHIPRGFVSSVVQEGLTATPLRNSSVLPLAPGSQSSHSETADKPRDGEVASDNRETESFLALNSGRLWATIAGLSLGLLIGLIAVAFLPPVISIAALISTALVGTVLGFAGGYYLDKAGSQELIKQGLEQPLLSAEKPDASVEKKKELPVQKTEKMQGAQRKASSLPLNRFKGSQEWDPRMFVAERPKDRADETSIPSITP</sequence>
<proteinExistence type="predicted"/>
<feature type="transmembrane region" description="Helical" evidence="2">
    <location>
        <begin position="519"/>
        <end position="540"/>
    </location>
</feature>
<keyword evidence="2" id="KW-0812">Transmembrane</keyword>
<organism evidence="3 4">
    <name type="scientific">Legionella shakespearei DSM 23087</name>
    <dbReference type="NCBI Taxonomy" id="1122169"/>
    <lineage>
        <taxon>Bacteria</taxon>
        <taxon>Pseudomonadati</taxon>
        <taxon>Pseudomonadota</taxon>
        <taxon>Gammaproteobacteria</taxon>
        <taxon>Legionellales</taxon>
        <taxon>Legionellaceae</taxon>
        <taxon>Legionella</taxon>
    </lineage>
</organism>
<evidence type="ECO:0000256" key="1">
    <source>
        <dbReference type="SAM" id="MobiDB-lite"/>
    </source>
</evidence>
<protein>
    <submittedName>
        <fullName evidence="3">Uncharacterized protein</fullName>
    </submittedName>
</protein>
<evidence type="ECO:0000313" key="3">
    <source>
        <dbReference type="EMBL" id="KTD57294.1"/>
    </source>
</evidence>
<evidence type="ECO:0000256" key="2">
    <source>
        <dbReference type="SAM" id="Phobius"/>
    </source>
</evidence>
<accession>A0A0W0YL21</accession>
<evidence type="ECO:0000313" key="4">
    <source>
        <dbReference type="Proteomes" id="UP000054600"/>
    </source>
</evidence>
<dbReference type="EMBL" id="LNYW01000069">
    <property type="protein sequence ID" value="KTD57294.1"/>
    <property type="molecule type" value="Genomic_DNA"/>
</dbReference>
<feature type="region of interest" description="Disordered" evidence="1">
    <location>
        <begin position="560"/>
        <end position="626"/>
    </location>
</feature>
<feature type="compositionally biased region" description="Basic and acidic residues" evidence="1">
    <location>
        <begin position="598"/>
        <end position="618"/>
    </location>
</feature>
<feature type="compositionally biased region" description="Polar residues" evidence="1">
    <location>
        <begin position="448"/>
        <end position="463"/>
    </location>
</feature>
<comment type="caution">
    <text evidence="3">The sequence shown here is derived from an EMBL/GenBank/DDBJ whole genome shotgun (WGS) entry which is preliminary data.</text>
</comment>
<keyword evidence="4" id="KW-1185">Reference proteome</keyword>
<feature type="compositionally biased region" description="Basic and acidic residues" evidence="1">
    <location>
        <begin position="464"/>
        <end position="477"/>
    </location>
</feature>
<feature type="compositionally biased region" description="Basic and acidic residues" evidence="1">
    <location>
        <begin position="561"/>
        <end position="580"/>
    </location>
</feature>
<dbReference type="AlphaFoldDB" id="A0A0W0YL21"/>
<dbReference type="PATRIC" id="fig|1122169.6.peg.3081"/>
<feature type="region of interest" description="Disordered" evidence="1">
    <location>
        <begin position="448"/>
        <end position="477"/>
    </location>
</feature>
<dbReference type="RefSeq" id="WP_018576482.1">
    <property type="nucleotide sequence ID" value="NZ_KB892386.1"/>
</dbReference>
<keyword evidence="2" id="KW-1133">Transmembrane helix</keyword>